<dbReference type="SMART" id="SM00005">
    <property type="entry name" value="DEATH"/>
    <property type="match status" value="1"/>
</dbReference>
<feature type="non-terminal residue" evidence="3">
    <location>
        <position position="1"/>
    </location>
</feature>
<dbReference type="Pfam" id="PF00531">
    <property type="entry name" value="Death"/>
    <property type="match status" value="1"/>
</dbReference>
<gene>
    <name evidence="3" type="primary">Cradd_1</name>
    <name evidence="3" type="ORF">NYCBRA_R15475</name>
</gene>
<dbReference type="InterPro" id="IPR011029">
    <property type="entry name" value="DEATH-like_dom_sf"/>
</dbReference>
<keyword evidence="4" id="KW-1185">Reference proteome</keyword>
<feature type="non-terminal residue" evidence="3">
    <location>
        <position position="224"/>
    </location>
</feature>
<dbReference type="InterPro" id="IPR004020">
    <property type="entry name" value="DAPIN"/>
</dbReference>
<accession>A0A7K8TLP2</accession>
<evidence type="ECO:0000256" key="1">
    <source>
        <dbReference type="SAM" id="MobiDB-lite"/>
    </source>
</evidence>
<feature type="domain" description="Death" evidence="2">
    <location>
        <begin position="159"/>
        <end position="205"/>
    </location>
</feature>
<dbReference type="AlphaFoldDB" id="A0A7K8TLP2"/>
<sequence length="224" mass="24575">MAGGERATLLALQRALSKEQFQTFKYLLGDTVPLAQLGPAARPDLCGLLLQRFPGRALHVAADILRQIPRNDLIRLYRLPGAEEEEEETPGTKGDNAGGSSGRHPGAEEETPGMKGDGGSSRCHPVAPSVAPRLLSEKELLQVAQRLGREWQEVGIGCLGLERSRLEQIREDNPGHAVMQSFEMLREWRRREGAHATAPRLHARLAPACLDPEVLQLLQSFQGD</sequence>
<dbReference type="EMBL" id="VWZB01010269">
    <property type="protein sequence ID" value="NXF42382.1"/>
    <property type="molecule type" value="Genomic_DNA"/>
</dbReference>
<evidence type="ECO:0000313" key="4">
    <source>
        <dbReference type="Proteomes" id="UP000538472"/>
    </source>
</evidence>
<evidence type="ECO:0000259" key="2">
    <source>
        <dbReference type="PROSITE" id="PS50017"/>
    </source>
</evidence>
<proteinExistence type="predicted"/>
<dbReference type="InterPro" id="IPR000488">
    <property type="entry name" value="Death_dom"/>
</dbReference>
<name>A0A7K8TLP2_9AVES</name>
<dbReference type="SUPFAM" id="SSF47986">
    <property type="entry name" value="DEATH domain"/>
    <property type="match status" value="2"/>
</dbReference>
<evidence type="ECO:0000313" key="3">
    <source>
        <dbReference type="EMBL" id="NXF42382.1"/>
    </source>
</evidence>
<dbReference type="SMART" id="SM01289">
    <property type="entry name" value="PYRIN"/>
    <property type="match status" value="1"/>
</dbReference>
<dbReference type="PROSITE" id="PS50017">
    <property type="entry name" value="DEATH_DOMAIN"/>
    <property type="match status" value="1"/>
</dbReference>
<feature type="region of interest" description="Disordered" evidence="1">
    <location>
        <begin position="81"/>
        <end position="127"/>
    </location>
</feature>
<dbReference type="Gene3D" id="1.10.533.10">
    <property type="entry name" value="Death Domain, Fas"/>
    <property type="match status" value="2"/>
</dbReference>
<protein>
    <submittedName>
        <fullName evidence="3">CRADD protein</fullName>
    </submittedName>
</protein>
<dbReference type="Pfam" id="PF02758">
    <property type="entry name" value="PYRIN"/>
    <property type="match status" value="1"/>
</dbReference>
<organism evidence="3 4">
    <name type="scientific">Nyctibius bracteatus</name>
    <name type="common">Rufous potoo</name>
    <dbReference type="NCBI Taxonomy" id="48426"/>
    <lineage>
        <taxon>Eukaryota</taxon>
        <taxon>Metazoa</taxon>
        <taxon>Chordata</taxon>
        <taxon>Craniata</taxon>
        <taxon>Vertebrata</taxon>
        <taxon>Euteleostomi</taxon>
        <taxon>Archelosauria</taxon>
        <taxon>Archosauria</taxon>
        <taxon>Dinosauria</taxon>
        <taxon>Saurischia</taxon>
        <taxon>Theropoda</taxon>
        <taxon>Coelurosauria</taxon>
        <taxon>Aves</taxon>
        <taxon>Neognathae</taxon>
        <taxon>Neoaves</taxon>
        <taxon>Strisores</taxon>
        <taxon>Caprimulgiformes</taxon>
        <taxon>Nyctibiidae</taxon>
        <taxon>Nyctibius</taxon>
    </lineage>
</organism>
<reference evidence="3 4" key="1">
    <citation type="submission" date="2019-09" db="EMBL/GenBank/DDBJ databases">
        <title>Bird 10,000 Genomes (B10K) Project - Family phase.</title>
        <authorList>
            <person name="Zhang G."/>
        </authorList>
    </citation>
    <scope>NUCLEOTIDE SEQUENCE [LARGE SCALE GENOMIC DNA]</scope>
    <source>
        <strain evidence="3">B10K-CU-031-10</strain>
        <tissue evidence="3">Muscle</tissue>
    </source>
</reference>
<comment type="caution">
    <text evidence="3">The sequence shown here is derived from an EMBL/GenBank/DDBJ whole genome shotgun (WGS) entry which is preliminary data.</text>
</comment>
<dbReference type="Proteomes" id="UP000538472">
    <property type="component" value="Unassembled WGS sequence"/>
</dbReference>
<dbReference type="GO" id="GO:0007165">
    <property type="term" value="P:signal transduction"/>
    <property type="evidence" value="ECO:0007669"/>
    <property type="project" value="InterPro"/>
</dbReference>